<evidence type="ECO:0000313" key="1">
    <source>
        <dbReference type="EMBL" id="KAH8005498.1"/>
    </source>
</evidence>
<keyword evidence="2" id="KW-1185">Reference proteome</keyword>
<dbReference type="Proteomes" id="UP000827872">
    <property type="component" value="Linkage Group LG04"/>
</dbReference>
<accession>A0ACB8FIX3</accession>
<proteinExistence type="predicted"/>
<sequence length="95" mass="10322">MRKIGLPQCRRRRVRTARIGGRDEAGPSPLKRSSSASLLPLFVGAEAGGERLEFSLAFNQSGRLRLPRAPFDALPLSEMISSGYGNSPLLISLNQ</sequence>
<evidence type="ECO:0000313" key="2">
    <source>
        <dbReference type="Proteomes" id="UP000827872"/>
    </source>
</evidence>
<comment type="caution">
    <text evidence="1">The sequence shown here is derived from an EMBL/GenBank/DDBJ whole genome shotgun (WGS) entry which is preliminary data.</text>
</comment>
<organism evidence="1 2">
    <name type="scientific">Sphaerodactylus townsendi</name>
    <dbReference type="NCBI Taxonomy" id="933632"/>
    <lineage>
        <taxon>Eukaryota</taxon>
        <taxon>Metazoa</taxon>
        <taxon>Chordata</taxon>
        <taxon>Craniata</taxon>
        <taxon>Vertebrata</taxon>
        <taxon>Euteleostomi</taxon>
        <taxon>Lepidosauria</taxon>
        <taxon>Squamata</taxon>
        <taxon>Bifurcata</taxon>
        <taxon>Gekkota</taxon>
        <taxon>Sphaerodactylidae</taxon>
        <taxon>Sphaerodactylus</taxon>
    </lineage>
</organism>
<dbReference type="EMBL" id="CM037617">
    <property type="protein sequence ID" value="KAH8005498.1"/>
    <property type="molecule type" value="Genomic_DNA"/>
</dbReference>
<name>A0ACB8FIX3_9SAUR</name>
<reference evidence="1" key="1">
    <citation type="submission" date="2021-08" db="EMBL/GenBank/DDBJ databases">
        <title>The first chromosome-level gecko genome reveals the dynamic sex chromosomes of Neotropical dwarf geckos (Sphaerodactylidae: Sphaerodactylus).</title>
        <authorList>
            <person name="Pinto B.J."/>
            <person name="Keating S.E."/>
            <person name="Gamble T."/>
        </authorList>
    </citation>
    <scope>NUCLEOTIDE SEQUENCE</scope>
    <source>
        <strain evidence="1">TG3544</strain>
    </source>
</reference>
<gene>
    <name evidence="1" type="ORF">K3G42_029220</name>
</gene>
<protein>
    <submittedName>
        <fullName evidence="1">Uncharacterized protein</fullName>
    </submittedName>
</protein>